<evidence type="ECO:0000313" key="3">
    <source>
        <dbReference type="EMBL" id="SFX29986.1"/>
    </source>
</evidence>
<feature type="compositionally biased region" description="Polar residues" evidence="1">
    <location>
        <begin position="7"/>
        <end position="21"/>
    </location>
</feature>
<reference evidence="3 4" key="1">
    <citation type="submission" date="2016-11" db="EMBL/GenBank/DDBJ databases">
        <authorList>
            <person name="Varghese N."/>
            <person name="Submissions S."/>
        </authorList>
    </citation>
    <scope>NUCLEOTIDE SEQUENCE [LARGE SCALE GENOMIC DNA]</scope>
    <source>
        <strain evidence="3 4">NFR18</strain>
    </source>
</reference>
<dbReference type="EMBL" id="FPKH01000001">
    <property type="protein sequence ID" value="SFX29986.1"/>
    <property type="molecule type" value="Genomic_DNA"/>
</dbReference>
<dbReference type="SUPFAM" id="SSF55464">
    <property type="entry name" value="Origin of replication-binding domain, RBD-like"/>
    <property type="match status" value="1"/>
</dbReference>
<dbReference type="RefSeq" id="WP_081367993.1">
    <property type="nucleotide sequence ID" value="NZ_FPKH01000001.1"/>
</dbReference>
<accession>A0AB38C853</accession>
<sequence length="1042" mass="112255">MLSITKINSASNQAKKGQSSKGYLHYLGGPKDTTRQRGDFDDYARGQDEGLGPPPFWTGGGAALLGLSGQAEREHVEHLAKGFHPISGEALVKGAGDNHVMGLDMTFSAVKDVSAIFAGADKETRDALITCLQGSAKSALAYVENNSTTRHGQGGRVKQQAGATISACYTHFSSRAGEPQLHIHGFFFNLAKRKNSEEWSALEHRAQFEAKIATGILFRVELASRLRGLGFEVEPAGPYFTIRGIDQGQRDALSTRSKQIAEYVRECGMLGTDGAVAREIAALNTRAAKAEPSLPDLLESFKEMAAKLGLTPEAIASMQTGRGKAGEETGQPEIETPFEIDRDAVLAELMESQSCATAQDALALICEKAMGQWSAEECLAELEQFMAYSNVVQLGRTEHLTEIFTSKATLDLEASISAAVERLSLDRAHQVARSIVGHEFDRLEQELKAKLGVGVSLDQQRAAALHIACDTGRHAFVEGWAGTGKTTLLKALGVAYAAAGFNVSGCCQSAAASLNLAREADIPSRTIASLLLSLQKGRMKLDSKSILILDEAGMVGSREFGLLQAEAMKAGAKLVSVGDAKQLQPIDAGGIFRALAIRHGKAEISNIQRQRTDFSPLLNWLDARGSLTKIQIQALGEAPEEARLQALESICSGDAKLARAFEKWRDRYDFEWMRKAVELFATGEARAGLEMLDKRGRLKLVSGHSATVAQLVEAWDQDKAALPQKAIIAGTRAEVAELNAKARAALVERGIVRDADGIEAEIIHRDDTTDIKRFAPGDRIVFTKNDRSLGISNGVAASIAAIERAAAGVMLVVELDEPNERQEKIVRIPASFGRFDHAFCLTNHKSQGRTFESAYVLVNPRMADREWSYVAASRSRFATTIYANLGALGAGDPESHQQQDGAPSERSKAMDVLAFGMRRSRAKGTTLDYESPKAPASASSPRWATSFRNLISRAIRRMRSDSRPFGPTANGIASPNIMANVGAISPAPCSIRFSPLSTWLPSSPIGLAVHSNTGSRGSLHGQVPYKRPPATLLGEPEFGLVR</sequence>
<dbReference type="SUPFAM" id="SSF52540">
    <property type="entry name" value="P-loop containing nucleoside triphosphate hydrolases"/>
    <property type="match status" value="2"/>
</dbReference>
<dbReference type="Proteomes" id="UP000182489">
    <property type="component" value="Unassembled WGS sequence"/>
</dbReference>
<feature type="domain" description="AAA+ ATPase" evidence="2">
    <location>
        <begin position="471"/>
        <end position="817"/>
    </location>
</feature>
<evidence type="ECO:0000256" key="1">
    <source>
        <dbReference type="SAM" id="MobiDB-lite"/>
    </source>
</evidence>
<dbReference type="InterPro" id="IPR027417">
    <property type="entry name" value="P-loop_NTPase"/>
</dbReference>
<comment type="caution">
    <text evidence="3">The sequence shown here is derived from an EMBL/GenBank/DDBJ whole genome shotgun (WGS) entry which is preliminary data.</text>
</comment>
<dbReference type="InterPro" id="IPR003593">
    <property type="entry name" value="AAA+_ATPase"/>
</dbReference>
<evidence type="ECO:0000313" key="4">
    <source>
        <dbReference type="Proteomes" id="UP000182489"/>
    </source>
</evidence>
<dbReference type="SMART" id="SM00382">
    <property type="entry name" value="AAA"/>
    <property type="match status" value="1"/>
</dbReference>
<evidence type="ECO:0000259" key="2">
    <source>
        <dbReference type="SMART" id="SM00382"/>
    </source>
</evidence>
<gene>
    <name evidence="3" type="ORF">SAMN03097694_1529</name>
</gene>
<dbReference type="CDD" id="cd17933">
    <property type="entry name" value="DEXSc_RecD-like"/>
    <property type="match status" value="1"/>
</dbReference>
<dbReference type="InterPro" id="IPR014862">
    <property type="entry name" value="TrwC"/>
</dbReference>
<proteinExistence type="predicted"/>
<dbReference type="Pfam" id="PF13604">
    <property type="entry name" value="AAA_30"/>
    <property type="match status" value="1"/>
</dbReference>
<dbReference type="Pfam" id="PF08751">
    <property type="entry name" value="TrwC"/>
    <property type="match status" value="1"/>
</dbReference>
<organism evidence="3 4">
    <name type="scientific">Janthinobacterium lividum</name>
    <dbReference type="NCBI Taxonomy" id="29581"/>
    <lineage>
        <taxon>Bacteria</taxon>
        <taxon>Pseudomonadati</taxon>
        <taxon>Pseudomonadota</taxon>
        <taxon>Betaproteobacteria</taxon>
        <taxon>Burkholderiales</taxon>
        <taxon>Oxalobacteraceae</taxon>
        <taxon>Janthinobacterium</taxon>
    </lineage>
</organism>
<name>A0AB38C853_9BURK</name>
<dbReference type="NCBIfam" id="NF041492">
    <property type="entry name" value="MobF"/>
    <property type="match status" value="1"/>
</dbReference>
<feature type="region of interest" description="Disordered" evidence="1">
    <location>
        <begin position="7"/>
        <end position="40"/>
    </location>
</feature>
<dbReference type="AlphaFoldDB" id="A0AB38C853"/>
<protein>
    <submittedName>
        <fullName evidence="3">Conjugative relaxase domain-containing protein, TrwC/TraI family</fullName>
    </submittedName>
</protein>
<dbReference type="Gene3D" id="3.40.50.300">
    <property type="entry name" value="P-loop containing nucleotide triphosphate hydrolases"/>
    <property type="match status" value="2"/>
</dbReference>